<organism evidence="2 3">
    <name type="scientific">Morus notabilis</name>
    <dbReference type="NCBI Taxonomy" id="981085"/>
    <lineage>
        <taxon>Eukaryota</taxon>
        <taxon>Viridiplantae</taxon>
        <taxon>Streptophyta</taxon>
        <taxon>Embryophyta</taxon>
        <taxon>Tracheophyta</taxon>
        <taxon>Spermatophyta</taxon>
        <taxon>Magnoliopsida</taxon>
        <taxon>eudicotyledons</taxon>
        <taxon>Gunneridae</taxon>
        <taxon>Pentapetalae</taxon>
        <taxon>rosids</taxon>
        <taxon>fabids</taxon>
        <taxon>Rosales</taxon>
        <taxon>Moraceae</taxon>
        <taxon>Moreae</taxon>
        <taxon>Morus</taxon>
    </lineage>
</organism>
<dbReference type="STRING" id="981085.W9R459"/>
<protein>
    <submittedName>
        <fullName evidence="2">Uncharacterized protein</fullName>
    </submittedName>
</protein>
<dbReference type="EMBL" id="KE344155">
    <property type="protein sequence ID" value="EXB54096.1"/>
    <property type="molecule type" value="Genomic_DNA"/>
</dbReference>
<feature type="compositionally biased region" description="Basic and acidic residues" evidence="1">
    <location>
        <begin position="13"/>
        <end position="22"/>
    </location>
</feature>
<evidence type="ECO:0000256" key="1">
    <source>
        <dbReference type="SAM" id="MobiDB-lite"/>
    </source>
</evidence>
<reference evidence="3" key="1">
    <citation type="submission" date="2013-01" db="EMBL/GenBank/DDBJ databases">
        <title>Draft Genome Sequence of a Mulberry Tree, Morus notabilis C.K. Schneid.</title>
        <authorList>
            <person name="He N."/>
            <person name="Zhao S."/>
        </authorList>
    </citation>
    <scope>NUCLEOTIDE SEQUENCE</scope>
</reference>
<accession>W9R459</accession>
<proteinExistence type="predicted"/>
<feature type="region of interest" description="Disordered" evidence="1">
    <location>
        <begin position="13"/>
        <end position="51"/>
    </location>
</feature>
<feature type="compositionally biased region" description="Polar residues" evidence="1">
    <location>
        <begin position="213"/>
        <end position="223"/>
    </location>
</feature>
<feature type="compositionally biased region" description="Gly residues" evidence="1">
    <location>
        <begin position="37"/>
        <end position="48"/>
    </location>
</feature>
<feature type="region of interest" description="Disordered" evidence="1">
    <location>
        <begin position="134"/>
        <end position="223"/>
    </location>
</feature>
<dbReference type="AlphaFoldDB" id="W9R459"/>
<evidence type="ECO:0000313" key="3">
    <source>
        <dbReference type="Proteomes" id="UP000030645"/>
    </source>
</evidence>
<feature type="compositionally biased region" description="Basic and acidic residues" evidence="1">
    <location>
        <begin position="159"/>
        <end position="173"/>
    </location>
</feature>
<evidence type="ECO:0000313" key="2">
    <source>
        <dbReference type="EMBL" id="EXB54096.1"/>
    </source>
</evidence>
<sequence>MVLGWFLKDQKEAAKSRHEGKEGGGGGKVAIGKAESGEGGGGGGGETRTGGSSRLQVFLSTLISSLGGVFGANFQDQDSEEDMASRAVVVVPRQQVLREGGKQKNVAVEGRQRRVLQDIGNLVTVRAEEGKLHDQKAALEKKKNNKKPTKVVESVKPTKAKDELHEKAALEKKKNNKKPTVVKPTKPKDDDTVETNLLAEENEGKGTSRKKISTMTFTSSSQR</sequence>
<keyword evidence="3" id="KW-1185">Reference proteome</keyword>
<gene>
    <name evidence="2" type="ORF">L484_017533</name>
</gene>
<dbReference type="Proteomes" id="UP000030645">
    <property type="component" value="Unassembled WGS sequence"/>
</dbReference>
<name>W9R459_9ROSA</name>